<feature type="region of interest" description="Disordered" evidence="1">
    <location>
        <begin position="313"/>
        <end position="500"/>
    </location>
</feature>
<comment type="caution">
    <text evidence="2">The sequence shown here is derived from an EMBL/GenBank/DDBJ whole genome shotgun (WGS) entry which is preliminary data.</text>
</comment>
<name>A0A4S4M818_9AGAM</name>
<evidence type="ECO:0000313" key="2">
    <source>
        <dbReference type="EMBL" id="THH21486.1"/>
    </source>
</evidence>
<accession>A0A4S4M818</accession>
<sequence length="590" mass="63858">MSLYTPVFPSMPPVPPLSSSASSSNETSAQNPSSWIALLSQRHLTLASLPLELCPPSPTAINEAHVDQIRQKICGVIKAAKGETSSGRWSNVAELTKMGCTRGRWQGIVRHEAEQSSPEDREWFLAETDEEWADWEKKRAEIVKQQELMTEQEQEPEDLDPNAGLSEAQIATIKENITKWQVEVVSAPDIPSVGAQSKRSQSKANGRDPKRPSPLGFPVVKRAVATSKKRSGKETTSRYFPNSRDANIPEGPNGKVDSAPDVPRPSASAHKPPSQTPPDNPGPALDLPKAIFETSSGPQSIVRMRPIDEVPEFHYPPSFPSELPTSTPYPNMHLPKTKPPPIPRTEQPFFSSPQPPEDAEDVIEISSSSIHALKQPGSPVPPPLSSPTLSQSPMTKKHRLTHATPPASSPRSPTPEKFGSGLGNAKGLPLPTTPERKALPTLSELLASSRRSRPRPRPPSRKAQPSPAKTYFSSPASGSSSDDGPVQDRPTSPVSPLLSSFTQNGAAFAPQLVSTQLGLNVPARGLSRQGTGSGYFGMGYNSQFDVEGNVDRVSELLERDVDFVAWLRDIPPVTDEQDGAGTQEDVETEH</sequence>
<feature type="region of interest" description="Disordered" evidence="1">
    <location>
        <begin position="188"/>
        <end position="301"/>
    </location>
</feature>
<feature type="compositionally biased region" description="Basic residues" evidence="1">
    <location>
        <begin position="450"/>
        <end position="460"/>
    </location>
</feature>
<dbReference type="EMBL" id="SGPL01000002">
    <property type="protein sequence ID" value="THH21486.1"/>
    <property type="molecule type" value="Genomic_DNA"/>
</dbReference>
<dbReference type="Proteomes" id="UP000310158">
    <property type="component" value="Unassembled WGS sequence"/>
</dbReference>
<organism evidence="2 3">
    <name type="scientific">Bondarzewia mesenterica</name>
    <dbReference type="NCBI Taxonomy" id="1095465"/>
    <lineage>
        <taxon>Eukaryota</taxon>
        <taxon>Fungi</taxon>
        <taxon>Dikarya</taxon>
        <taxon>Basidiomycota</taxon>
        <taxon>Agaricomycotina</taxon>
        <taxon>Agaricomycetes</taxon>
        <taxon>Russulales</taxon>
        <taxon>Bondarzewiaceae</taxon>
        <taxon>Bondarzewia</taxon>
    </lineage>
</organism>
<proteinExistence type="predicted"/>
<dbReference type="AlphaFoldDB" id="A0A4S4M818"/>
<reference evidence="2 3" key="1">
    <citation type="submission" date="2019-02" db="EMBL/GenBank/DDBJ databases">
        <title>Genome sequencing of the rare red list fungi Bondarzewia mesenterica.</title>
        <authorList>
            <person name="Buettner E."/>
            <person name="Kellner H."/>
        </authorList>
    </citation>
    <scope>NUCLEOTIDE SEQUENCE [LARGE SCALE GENOMIC DNA]</scope>
    <source>
        <strain evidence="2 3">DSM 108281</strain>
    </source>
</reference>
<dbReference type="OrthoDB" id="3218262at2759"/>
<feature type="compositionally biased region" description="Low complexity" evidence="1">
    <location>
        <begin position="461"/>
        <end position="484"/>
    </location>
</feature>
<evidence type="ECO:0000256" key="1">
    <source>
        <dbReference type="SAM" id="MobiDB-lite"/>
    </source>
</evidence>
<protein>
    <submittedName>
        <fullName evidence="2">Uncharacterized protein</fullName>
    </submittedName>
</protein>
<keyword evidence="3" id="KW-1185">Reference proteome</keyword>
<evidence type="ECO:0000313" key="3">
    <source>
        <dbReference type="Proteomes" id="UP000310158"/>
    </source>
</evidence>
<gene>
    <name evidence="2" type="ORF">EW146_g99</name>
</gene>
<feature type="compositionally biased region" description="Polar residues" evidence="1">
    <location>
        <begin position="489"/>
        <end position="500"/>
    </location>
</feature>
<feature type="compositionally biased region" description="Polar residues" evidence="1">
    <location>
        <begin position="194"/>
        <end position="204"/>
    </location>
</feature>